<keyword evidence="4" id="KW-0175">Coiled coil</keyword>
<evidence type="ECO:0000313" key="7">
    <source>
        <dbReference type="EMBL" id="NHC34164.1"/>
    </source>
</evidence>
<dbReference type="InterPro" id="IPR018490">
    <property type="entry name" value="cNMP-bd_dom_sf"/>
</dbReference>
<organism evidence="7 8">
    <name type="scientific">Scytonema millei VB511283</name>
    <dbReference type="NCBI Taxonomy" id="1245923"/>
    <lineage>
        <taxon>Bacteria</taxon>
        <taxon>Bacillati</taxon>
        <taxon>Cyanobacteriota</taxon>
        <taxon>Cyanophyceae</taxon>
        <taxon>Nostocales</taxon>
        <taxon>Scytonemataceae</taxon>
        <taxon>Scytonema</taxon>
    </lineage>
</organism>
<protein>
    <submittedName>
        <fullName evidence="7">Helix-turn-helix domain-containing protein</fullName>
    </submittedName>
</protein>
<evidence type="ECO:0000259" key="5">
    <source>
        <dbReference type="PROSITE" id="PS50112"/>
    </source>
</evidence>
<keyword evidence="8" id="KW-1185">Reference proteome</keyword>
<evidence type="ECO:0000256" key="3">
    <source>
        <dbReference type="ARBA" id="ARBA00023163"/>
    </source>
</evidence>
<dbReference type="InterPro" id="IPR035965">
    <property type="entry name" value="PAS-like_dom_sf"/>
</dbReference>
<dbReference type="RefSeq" id="WP_039715566.1">
    <property type="nucleotide sequence ID" value="NZ_JTJC03000001.1"/>
</dbReference>
<dbReference type="Pfam" id="PF00989">
    <property type="entry name" value="PAS"/>
    <property type="match status" value="1"/>
</dbReference>
<dbReference type="Gene3D" id="2.60.120.10">
    <property type="entry name" value="Jelly Rolls"/>
    <property type="match status" value="1"/>
</dbReference>
<dbReference type="InterPro" id="IPR000014">
    <property type="entry name" value="PAS"/>
</dbReference>
<dbReference type="Gene3D" id="3.30.450.20">
    <property type="entry name" value="PAS domain"/>
    <property type="match status" value="1"/>
</dbReference>
<dbReference type="OrthoDB" id="503761at2"/>
<keyword evidence="2" id="KW-0238">DNA-binding</keyword>
<proteinExistence type="predicted"/>
<dbReference type="SMART" id="SM00091">
    <property type="entry name" value="PAS"/>
    <property type="match status" value="1"/>
</dbReference>
<feature type="domain" description="PAS" evidence="5">
    <location>
        <begin position="72"/>
        <end position="129"/>
    </location>
</feature>
<dbReference type="PROSITE" id="PS50112">
    <property type="entry name" value="PAS"/>
    <property type="match status" value="1"/>
</dbReference>
<keyword evidence="3" id="KW-0804">Transcription</keyword>
<dbReference type="GO" id="GO:0006355">
    <property type="term" value="P:regulation of DNA-templated transcription"/>
    <property type="evidence" value="ECO:0007669"/>
    <property type="project" value="InterPro"/>
</dbReference>
<dbReference type="SUPFAM" id="SSF55785">
    <property type="entry name" value="PYP-like sensor domain (PAS domain)"/>
    <property type="match status" value="1"/>
</dbReference>
<dbReference type="InterPro" id="IPR036390">
    <property type="entry name" value="WH_DNA-bd_sf"/>
</dbReference>
<dbReference type="Proteomes" id="UP000031532">
    <property type="component" value="Unassembled WGS sequence"/>
</dbReference>
<reference evidence="7 8" key="1">
    <citation type="journal article" date="2015" name="Genome Announc.">
        <title>Draft Genome Sequence of the Terrestrial Cyanobacterium Scytonema millei VB511283, Isolated from Eastern India.</title>
        <authorList>
            <person name="Sen D."/>
            <person name="Chandrababunaidu M.M."/>
            <person name="Singh D."/>
            <person name="Sanghi N."/>
            <person name="Ghorai A."/>
            <person name="Mishra G.P."/>
            <person name="Madduluri M."/>
            <person name="Adhikary S.P."/>
            <person name="Tripathy S."/>
        </authorList>
    </citation>
    <scope>NUCLEOTIDE SEQUENCE [LARGE SCALE GENOMIC DNA]</scope>
    <source>
        <strain evidence="7 8">VB511283</strain>
    </source>
</reference>
<dbReference type="AlphaFoldDB" id="A0A9X5E314"/>
<comment type="caution">
    <text evidence="7">The sequence shown here is derived from an EMBL/GenBank/DDBJ whole genome shotgun (WGS) entry which is preliminary data.</text>
</comment>
<dbReference type="SUPFAM" id="SSF46785">
    <property type="entry name" value="Winged helix' DNA-binding domain"/>
    <property type="match status" value="1"/>
</dbReference>
<feature type="domain" description="HTH crp-type" evidence="6">
    <location>
        <begin position="325"/>
        <end position="398"/>
    </location>
</feature>
<accession>A0A9X5E314</accession>
<dbReference type="PROSITE" id="PS51063">
    <property type="entry name" value="HTH_CRP_2"/>
    <property type="match status" value="1"/>
</dbReference>
<dbReference type="EMBL" id="JTJC03000001">
    <property type="protein sequence ID" value="NHC34164.1"/>
    <property type="molecule type" value="Genomic_DNA"/>
</dbReference>
<dbReference type="SUPFAM" id="SSF51206">
    <property type="entry name" value="cAMP-binding domain-like"/>
    <property type="match status" value="1"/>
</dbReference>
<dbReference type="InterPro" id="IPR014710">
    <property type="entry name" value="RmlC-like_jellyroll"/>
</dbReference>
<feature type="coiled-coil region" evidence="4">
    <location>
        <begin position="45"/>
        <end position="79"/>
    </location>
</feature>
<evidence type="ECO:0000313" key="8">
    <source>
        <dbReference type="Proteomes" id="UP000031532"/>
    </source>
</evidence>
<dbReference type="CDD" id="cd00130">
    <property type="entry name" value="PAS"/>
    <property type="match status" value="1"/>
</dbReference>
<dbReference type="SMART" id="SM00419">
    <property type="entry name" value="HTH_CRP"/>
    <property type="match status" value="1"/>
</dbReference>
<evidence type="ECO:0000256" key="2">
    <source>
        <dbReference type="ARBA" id="ARBA00023125"/>
    </source>
</evidence>
<gene>
    <name evidence="7" type="ORF">QH73_0005725</name>
</gene>
<dbReference type="GO" id="GO:0003677">
    <property type="term" value="F:DNA binding"/>
    <property type="evidence" value="ECO:0007669"/>
    <property type="project" value="UniProtKB-KW"/>
</dbReference>
<dbReference type="Pfam" id="PF13545">
    <property type="entry name" value="HTH_Crp_2"/>
    <property type="match status" value="1"/>
</dbReference>
<dbReference type="InterPro" id="IPR012318">
    <property type="entry name" value="HTH_CRP"/>
</dbReference>
<name>A0A9X5E314_9CYAN</name>
<dbReference type="NCBIfam" id="TIGR00229">
    <property type="entry name" value="sensory_box"/>
    <property type="match status" value="1"/>
</dbReference>
<evidence type="ECO:0000259" key="6">
    <source>
        <dbReference type="PROSITE" id="PS51063"/>
    </source>
</evidence>
<keyword evidence="1" id="KW-0805">Transcription regulation</keyword>
<evidence type="ECO:0000256" key="1">
    <source>
        <dbReference type="ARBA" id="ARBA00023015"/>
    </source>
</evidence>
<sequence>MLTDNFVQQIQSMQGRLDLLLHDIDCPQLQPGLLPTALKELGVASEEIQVTLEELHRQNAELLAMRRTLEEERRRYKDLFELAPDSYAIVDLSGTIREANQATAKLLNVSQRFLSGKPLTTFLNAENREIFWYKFNELQGMAESQEWTMHLCPRDRQPVKVAVVASLSNCEQTGQPKTILLSLREIGDPNRHLYLSDKIDPHNQNVDVSIDELDLSQKQIYLKGETIRLRPETVWLVCRGIVKLAIACETGEEVLLGLAGAGSPFSALDIEAFGLCEATALTEVELTCFSWSELAADPDLSQKLLPKVNQRLQQTTALLAISGKRHAKSRLHHLLLLLAKQIGQPTERGIRLGIRLTHSDLAAACSTTRVTITRMLGKLQAEGTIEIDSKNHFIVCHEQRPQISA</sequence>
<dbReference type="InterPro" id="IPR013767">
    <property type="entry name" value="PAS_fold"/>
</dbReference>
<evidence type="ECO:0000256" key="4">
    <source>
        <dbReference type="SAM" id="Coils"/>
    </source>
</evidence>